<name>A0ACC2W6C6_9TREE</name>
<protein>
    <submittedName>
        <fullName evidence="1">Uncharacterized protein</fullName>
    </submittedName>
</protein>
<gene>
    <name evidence="1" type="ORF">QFC20_003868</name>
</gene>
<proteinExistence type="predicted"/>
<sequence length="530" mass="56080">MSSALPIRPEDQPPQQGAYTKQPTGLRQSFSRGPMYPISPPSSSTGYAISIQRTSPDHDPHFTSTGSYIGPGLGMGNGSPMSLGMSFGANGDLLRSWKGMSYRQGNGGFGSFRGGMGSYIGNRIPKDDSNDPFLNGDTMSGSPMSFSSMRGLNSYRSPNALRPIPLSSSNRAFSNWTKEQFGVDKKEAEFYEEEHVNSGKGGEGDGGFPVVADFDVEMDMFDGAEQHPSSSTGSNSTNSTQTSPALNNTLLGLVPAHQRGNVPTSGMNQLGLTDSKRPVLPSPSGSMTSLRGEKESAFNTFLVNPMSGSLFNGNQGSSSSSNTQSGADRKKTSSAYAKRSLPSASRAKGSAQLSQAFGANIRNPEIRAPPMTAVPPALLELRTNKAGQVIVPLVLDPTGNAIRPSPSELQQAMANSGAGQGLGGPVQRNDWNRSAATHNQPLFAQPSSTFSQATTSGSGSGGQHLTDAQKAERAARKAARKEAKRIARENGEAESSDDGRDAEGFKKYRCPVEGCKKSYKQANGLKYHLK</sequence>
<evidence type="ECO:0000313" key="2">
    <source>
        <dbReference type="Proteomes" id="UP001230649"/>
    </source>
</evidence>
<reference evidence="1" key="1">
    <citation type="submission" date="2023-04" db="EMBL/GenBank/DDBJ databases">
        <title>Draft Genome sequencing of Naganishia species isolated from polar environments using Oxford Nanopore Technology.</title>
        <authorList>
            <person name="Leo P."/>
            <person name="Venkateswaran K."/>
        </authorList>
    </citation>
    <scope>NUCLEOTIDE SEQUENCE</scope>
    <source>
        <strain evidence="1">MNA-CCFEE 5262</strain>
    </source>
</reference>
<dbReference type="EMBL" id="JASBWS010000039">
    <property type="protein sequence ID" value="KAJ9106968.1"/>
    <property type="molecule type" value="Genomic_DNA"/>
</dbReference>
<comment type="caution">
    <text evidence="1">The sequence shown here is derived from an EMBL/GenBank/DDBJ whole genome shotgun (WGS) entry which is preliminary data.</text>
</comment>
<accession>A0ACC2W6C6</accession>
<dbReference type="Proteomes" id="UP001230649">
    <property type="component" value="Unassembled WGS sequence"/>
</dbReference>
<organism evidence="1 2">
    <name type="scientific">Naganishia adeliensis</name>
    <dbReference type="NCBI Taxonomy" id="92952"/>
    <lineage>
        <taxon>Eukaryota</taxon>
        <taxon>Fungi</taxon>
        <taxon>Dikarya</taxon>
        <taxon>Basidiomycota</taxon>
        <taxon>Agaricomycotina</taxon>
        <taxon>Tremellomycetes</taxon>
        <taxon>Filobasidiales</taxon>
        <taxon>Filobasidiaceae</taxon>
        <taxon>Naganishia</taxon>
    </lineage>
</organism>
<keyword evidence="2" id="KW-1185">Reference proteome</keyword>
<evidence type="ECO:0000313" key="1">
    <source>
        <dbReference type="EMBL" id="KAJ9106968.1"/>
    </source>
</evidence>